<evidence type="ECO:0000313" key="2">
    <source>
        <dbReference type="Proteomes" id="UP000305848"/>
    </source>
</evidence>
<dbReference type="AlphaFoldDB" id="A0A4U3KUB4"/>
<dbReference type="EMBL" id="SZQL01000017">
    <property type="protein sequence ID" value="TKK66038.1"/>
    <property type="molecule type" value="Genomic_DNA"/>
</dbReference>
<dbReference type="RefSeq" id="WP_137263345.1">
    <property type="nucleotide sequence ID" value="NZ_SZQL01000017.1"/>
</dbReference>
<accession>A0A4U3KUB4</accession>
<evidence type="ECO:0008006" key="3">
    <source>
        <dbReference type="Google" id="ProtNLM"/>
    </source>
</evidence>
<dbReference type="Proteomes" id="UP000305848">
    <property type="component" value="Unassembled WGS sequence"/>
</dbReference>
<dbReference type="OrthoDB" id="658746at2"/>
<comment type="caution">
    <text evidence="1">The sequence shown here is derived from an EMBL/GenBank/DDBJ whole genome shotgun (WGS) entry which is preliminary data.</text>
</comment>
<keyword evidence="2" id="KW-1185">Reference proteome</keyword>
<reference evidence="1 2" key="1">
    <citation type="submission" date="2019-05" db="EMBL/GenBank/DDBJ databases">
        <title>Panacibacter sp. strain 17mud1-8 Genome sequencing and assembly.</title>
        <authorList>
            <person name="Chhetri G."/>
        </authorList>
    </citation>
    <scope>NUCLEOTIDE SEQUENCE [LARGE SCALE GENOMIC DNA]</scope>
    <source>
        <strain evidence="1 2">17mud1-8</strain>
    </source>
</reference>
<organism evidence="1 2">
    <name type="scientific">Ilyomonas limi</name>
    <dbReference type="NCBI Taxonomy" id="2575867"/>
    <lineage>
        <taxon>Bacteria</taxon>
        <taxon>Pseudomonadati</taxon>
        <taxon>Bacteroidota</taxon>
        <taxon>Chitinophagia</taxon>
        <taxon>Chitinophagales</taxon>
        <taxon>Chitinophagaceae</taxon>
        <taxon>Ilyomonas</taxon>
    </lineage>
</organism>
<protein>
    <recommendedName>
        <fullName evidence="3">DUF4625 domain-containing protein</fullName>
    </recommendedName>
</protein>
<evidence type="ECO:0000313" key="1">
    <source>
        <dbReference type="EMBL" id="TKK66038.1"/>
    </source>
</evidence>
<name>A0A4U3KUB4_9BACT</name>
<gene>
    <name evidence="1" type="ORF">FC093_18735</name>
</gene>
<proteinExistence type="predicted"/>
<sequence length="151" mass="16829">MKLPYLLATIAVCVLMATCSKDKYTTKPQLELQSINGEAFPSGANLSFKFDVTDKEGDIQDTMWVQKISYSCPDANVGWPGAYKIPDFTGSKNLKVELDVNYCYNCSVSPYPIISGCEQRTDSCYFKFWMKDKAGNVSDTVTTATLKLLNE</sequence>